<gene>
    <name evidence="1" type="ORF">MUN76_13540</name>
</gene>
<accession>A0ABY4FUR4</accession>
<sequence>MSTTLDIATALASGTVRIVDLTNPLSSETPTLRLPDPFANLIDFSLEEVSRFNDPGPLWMHHNIHTGEHIGTHLDAPVHWISGKDGLDVASIPPARLVGPAVVLDFTAQVAENPDYLVTVEDIRAWEADHGALPENGWVLFRTGWDRFASDREAFLNTDETGSHTPGMTAETAKWLAEETKISGVGVETVGIDAGRGAELDPPFAAHYHLLGNDKYGITSLQNLGELPATGAVIIVAPLPIVGGGGSPSRIYALIDA</sequence>
<dbReference type="RefSeq" id="WP_244685378.1">
    <property type="nucleotide sequence ID" value="NZ_CP095043.1"/>
</dbReference>
<evidence type="ECO:0000313" key="1">
    <source>
        <dbReference type="EMBL" id="UOQ60050.1"/>
    </source>
</evidence>
<name>A0ABY4FUR4_9MICO</name>
<reference evidence="1 2" key="1">
    <citation type="submission" date="2022-04" db="EMBL/GenBank/DDBJ databases">
        <title>Leucobacter sp. isolated from rhizosphere of onion.</title>
        <authorList>
            <person name="Won M."/>
            <person name="Lee C.-M."/>
            <person name="Woen H.-Y."/>
            <person name="Kwon S.-W."/>
        </authorList>
    </citation>
    <scope>NUCLEOTIDE SEQUENCE [LARGE SCALE GENOMIC DNA]</scope>
    <source>
        <strain evidence="1 2">H25R-14</strain>
    </source>
</reference>
<organism evidence="1 2">
    <name type="scientific">Leucobacter rhizosphaerae</name>
    <dbReference type="NCBI Taxonomy" id="2932245"/>
    <lineage>
        <taxon>Bacteria</taxon>
        <taxon>Bacillati</taxon>
        <taxon>Actinomycetota</taxon>
        <taxon>Actinomycetes</taxon>
        <taxon>Micrococcales</taxon>
        <taxon>Microbacteriaceae</taxon>
        <taxon>Leucobacter</taxon>
    </lineage>
</organism>
<evidence type="ECO:0000313" key="2">
    <source>
        <dbReference type="Proteomes" id="UP000831775"/>
    </source>
</evidence>
<proteinExistence type="predicted"/>
<dbReference type="Proteomes" id="UP000831775">
    <property type="component" value="Chromosome"/>
</dbReference>
<dbReference type="PANTHER" id="PTHR31118">
    <property type="entry name" value="CYCLASE-LIKE PROTEIN 2"/>
    <property type="match status" value="1"/>
</dbReference>
<keyword evidence="2" id="KW-1185">Reference proteome</keyword>
<dbReference type="PANTHER" id="PTHR31118:SF12">
    <property type="entry name" value="CYCLASE-LIKE PROTEIN 2"/>
    <property type="match status" value="1"/>
</dbReference>
<dbReference type="EMBL" id="CP095043">
    <property type="protein sequence ID" value="UOQ60050.1"/>
    <property type="molecule type" value="Genomic_DNA"/>
</dbReference>
<dbReference type="Gene3D" id="3.50.30.50">
    <property type="entry name" value="Putative cyclase"/>
    <property type="match status" value="1"/>
</dbReference>
<dbReference type="Pfam" id="PF04199">
    <property type="entry name" value="Cyclase"/>
    <property type="match status" value="1"/>
</dbReference>
<dbReference type="SUPFAM" id="SSF102198">
    <property type="entry name" value="Putative cyclase"/>
    <property type="match status" value="1"/>
</dbReference>
<protein>
    <submittedName>
        <fullName evidence="1">Cyclase family protein</fullName>
    </submittedName>
</protein>
<dbReference type="InterPro" id="IPR037175">
    <property type="entry name" value="KFase_sf"/>
</dbReference>
<dbReference type="InterPro" id="IPR007325">
    <property type="entry name" value="KFase/CYL"/>
</dbReference>